<name>A0A0K1JLX6_9MICO</name>
<evidence type="ECO:0000313" key="1">
    <source>
        <dbReference type="EMBL" id="AKU17595.1"/>
    </source>
</evidence>
<reference evidence="1 2" key="1">
    <citation type="submission" date="2015-03" db="EMBL/GenBank/DDBJ databases">
        <title>Luteipulveratus halotolerans sp. nov., a novel actinobacterium (Dermacoccaceae) from Sarawak, Malaysia.</title>
        <authorList>
            <person name="Juboi H."/>
            <person name="Basik A."/>
            <person name="Shamsul S.S."/>
            <person name="Arnold P."/>
            <person name="Schmitt E.K."/>
            <person name="Sanglier J.-J."/>
            <person name="Yeo T."/>
        </authorList>
    </citation>
    <scope>NUCLEOTIDE SEQUENCE [LARGE SCALE GENOMIC DNA]</scope>
    <source>
        <strain evidence="1 2">MN07-A0370</strain>
    </source>
</reference>
<accession>A0A0K1JLX6</accession>
<dbReference type="AlphaFoldDB" id="A0A0K1JLX6"/>
<dbReference type="KEGG" id="lmoi:VV02_19995"/>
<gene>
    <name evidence="1" type="ORF">VV02_19995</name>
</gene>
<dbReference type="EMBL" id="CP011112">
    <property type="protein sequence ID" value="AKU17595.1"/>
    <property type="molecule type" value="Genomic_DNA"/>
</dbReference>
<evidence type="ECO:0000313" key="2">
    <source>
        <dbReference type="Proteomes" id="UP000066480"/>
    </source>
</evidence>
<keyword evidence="2" id="KW-1185">Reference proteome</keyword>
<organism evidence="1 2">
    <name type="scientific">Luteipulveratus mongoliensis</name>
    <dbReference type="NCBI Taxonomy" id="571913"/>
    <lineage>
        <taxon>Bacteria</taxon>
        <taxon>Bacillati</taxon>
        <taxon>Actinomycetota</taxon>
        <taxon>Actinomycetes</taxon>
        <taxon>Micrococcales</taxon>
        <taxon>Dermacoccaceae</taxon>
        <taxon>Luteipulveratus</taxon>
    </lineage>
</organism>
<protein>
    <submittedName>
        <fullName evidence="1">Uncharacterized protein</fullName>
    </submittedName>
</protein>
<dbReference type="STRING" id="571913.VV02_19995"/>
<sequence length="237" mass="25691">MIATGLTGTAASQATATDHSRKDFNAFRSKVAHDIQPGIPVIGSCYLVVPATARVVQPYSPIAIRLTGGCAISDRPNAAWTVGPDDRAYDFAYFDHARTGTWNLFVDTPLGKRTWKGNFAYTYDETAQYTQNAPVTTVKVGSWAGLSTSRSGSKVTINTRTVRYSTSYQQPIAWAGATGWIQFKAKGASTWKTIKNVTTNSSGTYAYSYTNSGTGDYRVVYAEAAYIWGATSPISNR</sequence>
<dbReference type="Proteomes" id="UP000066480">
    <property type="component" value="Chromosome"/>
</dbReference>
<proteinExistence type="predicted"/>